<dbReference type="AlphaFoldDB" id="A0AAD4MIG4"/>
<dbReference type="SMART" id="SM00355">
    <property type="entry name" value="ZnF_C2H2"/>
    <property type="match status" value="2"/>
</dbReference>
<organism evidence="2 3">
    <name type="scientific">Ditylenchus destructor</name>
    <dbReference type="NCBI Taxonomy" id="166010"/>
    <lineage>
        <taxon>Eukaryota</taxon>
        <taxon>Metazoa</taxon>
        <taxon>Ecdysozoa</taxon>
        <taxon>Nematoda</taxon>
        <taxon>Chromadorea</taxon>
        <taxon>Rhabditida</taxon>
        <taxon>Tylenchina</taxon>
        <taxon>Tylenchomorpha</taxon>
        <taxon>Sphaerularioidea</taxon>
        <taxon>Anguinidae</taxon>
        <taxon>Anguininae</taxon>
        <taxon>Ditylenchus</taxon>
    </lineage>
</organism>
<feature type="domain" description="C2H2-type" evidence="1">
    <location>
        <begin position="12"/>
        <end position="33"/>
    </location>
</feature>
<dbReference type="Gene3D" id="3.30.160.60">
    <property type="entry name" value="Classic Zinc Finger"/>
    <property type="match status" value="1"/>
</dbReference>
<accession>A0AAD4MIG4</accession>
<comment type="caution">
    <text evidence="2">The sequence shown here is derived from an EMBL/GenBank/DDBJ whole genome shotgun (WGS) entry which is preliminary data.</text>
</comment>
<proteinExistence type="predicted"/>
<reference evidence="2" key="1">
    <citation type="submission" date="2022-01" db="EMBL/GenBank/DDBJ databases">
        <title>Genome Sequence Resource for Two Populations of Ditylenchus destructor, the Migratory Endoparasitic Phytonematode.</title>
        <authorList>
            <person name="Zhang H."/>
            <person name="Lin R."/>
            <person name="Xie B."/>
        </authorList>
    </citation>
    <scope>NUCLEOTIDE SEQUENCE</scope>
    <source>
        <strain evidence="2">BazhouSP</strain>
    </source>
</reference>
<evidence type="ECO:0000313" key="2">
    <source>
        <dbReference type="EMBL" id="KAI1694344.1"/>
    </source>
</evidence>
<name>A0AAD4MIG4_9BILA</name>
<evidence type="ECO:0000259" key="1">
    <source>
        <dbReference type="PROSITE" id="PS00028"/>
    </source>
</evidence>
<protein>
    <recommendedName>
        <fullName evidence="1">C2H2-type domain-containing protein</fullName>
    </recommendedName>
</protein>
<sequence>MNELPNYVVFRCDECSAVINGESAIWSHLSIQHYEYYPYRCGYCTETGEIHSTTTENKMKHHLETIHRVKDLVRPFIYYHKFFNQVEA</sequence>
<dbReference type="PROSITE" id="PS00028">
    <property type="entry name" value="ZINC_FINGER_C2H2_1"/>
    <property type="match status" value="1"/>
</dbReference>
<dbReference type="EMBL" id="JAKKPZ010000521">
    <property type="protein sequence ID" value="KAI1694344.1"/>
    <property type="molecule type" value="Genomic_DNA"/>
</dbReference>
<gene>
    <name evidence="2" type="ORF">DdX_20159</name>
</gene>
<dbReference type="InterPro" id="IPR013087">
    <property type="entry name" value="Znf_C2H2_type"/>
</dbReference>
<keyword evidence="3" id="KW-1185">Reference proteome</keyword>
<evidence type="ECO:0000313" key="3">
    <source>
        <dbReference type="Proteomes" id="UP001201812"/>
    </source>
</evidence>
<dbReference type="Proteomes" id="UP001201812">
    <property type="component" value="Unassembled WGS sequence"/>
</dbReference>